<evidence type="ECO:0000256" key="7">
    <source>
        <dbReference type="ARBA" id="ARBA00023136"/>
    </source>
</evidence>
<comment type="subcellular location">
    <subcellularLocation>
        <location evidence="9">Endomembrane system</location>
        <topology evidence="9">Single-pass type II membrane protein</topology>
    </subcellularLocation>
    <subcellularLocation>
        <location evidence="10">Membrane</location>
        <topology evidence="10">Single-pass type II membrane protein</topology>
    </subcellularLocation>
</comment>
<dbReference type="GO" id="GO:0008168">
    <property type="term" value="F:methyltransferase activity"/>
    <property type="evidence" value="ECO:0007669"/>
    <property type="project" value="UniProtKB-UniRule"/>
</dbReference>
<name>A0A2C9V0K2_MANES</name>
<dbReference type="OrthoDB" id="2013972at2759"/>
<dbReference type="PANTHER" id="PTHR10108:SF968">
    <property type="entry name" value="METHYLTRANSFERASE PMT19-RELATED"/>
    <property type="match status" value="1"/>
</dbReference>
<dbReference type="Pfam" id="PF03141">
    <property type="entry name" value="Methyltransf_29"/>
    <property type="match status" value="1"/>
</dbReference>
<dbReference type="GO" id="GO:0016020">
    <property type="term" value="C:membrane"/>
    <property type="evidence" value="ECO:0007669"/>
    <property type="project" value="UniProtKB-SubCell"/>
</dbReference>
<evidence type="ECO:0000313" key="12">
    <source>
        <dbReference type="Proteomes" id="UP000091857"/>
    </source>
</evidence>
<dbReference type="SUPFAM" id="SSF53335">
    <property type="entry name" value="S-adenosyl-L-methionine-dependent methyltransferases"/>
    <property type="match status" value="2"/>
</dbReference>
<keyword evidence="6 10" id="KW-1133">Transmembrane helix</keyword>
<evidence type="ECO:0000313" key="11">
    <source>
        <dbReference type="EMBL" id="OAY37621.1"/>
    </source>
</evidence>
<keyword evidence="7 10" id="KW-0472">Membrane</keyword>
<feature type="transmembrane region" description="Helical" evidence="10">
    <location>
        <begin position="21"/>
        <end position="40"/>
    </location>
</feature>
<keyword evidence="12" id="KW-1185">Reference proteome</keyword>
<dbReference type="GO" id="GO:0005737">
    <property type="term" value="C:cytoplasm"/>
    <property type="evidence" value="ECO:0000318"/>
    <property type="project" value="GO_Central"/>
</dbReference>
<evidence type="ECO:0000256" key="2">
    <source>
        <dbReference type="ARBA" id="ARBA00022603"/>
    </source>
</evidence>
<evidence type="ECO:0000256" key="10">
    <source>
        <dbReference type="RuleBase" id="RU366043"/>
    </source>
</evidence>
<dbReference type="GO" id="GO:0032259">
    <property type="term" value="P:methylation"/>
    <property type="evidence" value="ECO:0007669"/>
    <property type="project" value="UniProtKB-KW"/>
</dbReference>
<comment type="caution">
    <text evidence="11">The sequence shown here is derived from an EMBL/GenBank/DDBJ whole genome shotgun (WGS) entry which is preliminary data.</text>
</comment>
<keyword evidence="5 10" id="KW-0735">Signal-anchor</keyword>
<evidence type="ECO:0000256" key="9">
    <source>
        <dbReference type="ARBA" id="ARBA00060399"/>
    </source>
</evidence>
<keyword evidence="8 10" id="KW-0325">Glycoprotein</keyword>
<keyword evidence="4 10" id="KW-0812">Transmembrane</keyword>
<evidence type="ECO:0000256" key="6">
    <source>
        <dbReference type="ARBA" id="ARBA00022989"/>
    </source>
</evidence>
<dbReference type="Proteomes" id="UP000091857">
    <property type="component" value="Chromosome 11"/>
</dbReference>
<dbReference type="STRING" id="3983.A0A2C9V0K2"/>
<dbReference type="AlphaFoldDB" id="A0A2C9V0K2"/>
<accession>A0A2C9V0K2</accession>
<reference evidence="12" key="1">
    <citation type="journal article" date="2016" name="Nat. Biotechnol.">
        <title>Sequencing wild and cultivated cassava and related species reveals extensive interspecific hybridization and genetic diversity.</title>
        <authorList>
            <person name="Bredeson J.V."/>
            <person name="Lyons J.B."/>
            <person name="Prochnik S.E."/>
            <person name="Wu G.A."/>
            <person name="Ha C.M."/>
            <person name="Edsinger-Gonzales E."/>
            <person name="Grimwood J."/>
            <person name="Schmutz J."/>
            <person name="Rabbi I.Y."/>
            <person name="Egesi C."/>
            <person name="Nauluvula P."/>
            <person name="Lebot V."/>
            <person name="Ndunguru J."/>
            <person name="Mkamilo G."/>
            <person name="Bart R.S."/>
            <person name="Setter T.L."/>
            <person name="Gleadow R.M."/>
            <person name="Kulakow P."/>
            <person name="Ferguson M.E."/>
            <person name="Rounsley S."/>
            <person name="Rokhsar D.S."/>
        </authorList>
    </citation>
    <scope>NUCLEOTIDE SEQUENCE [LARGE SCALE GENOMIC DNA]</scope>
    <source>
        <strain evidence="12">cv. AM560-2</strain>
    </source>
</reference>
<organism evidence="11 12">
    <name type="scientific">Manihot esculenta</name>
    <name type="common">Cassava</name>
    <name type="synonym">Jatropha manihot</name>
    <dbReference type="NCBI Taxonomy" id="3983"/>
    <lineage>
        <taxon>Eukaryota</taxon>
        <taxon>Viridiplantae</taxon>
        <taxon>Streptophyta</taxon>
        <taxon>Embryophyta</taxon>
        <taxon>Tracheophyta</taxon>
        <taxon>Spermatophyta</taxon>
        <taxon>Magnoliopsida</taxon>
        <taxon>eudicotyledons</taxon>
        <taxon>Gunneridae</taxon>
        <taxon>Pentapetalae</taxon>
        <taxon>rosids</taxon>
        <taxon>fabids</taxon>
        <taxon>Malpighiales</taxon>
        <taxon>Euphorbiaceae</taxon>
        <taxon>Crotonoideae</taxon>
        <taxon>Manihoteae</taxon>
        <taxon>Manihot</taxon>
    </lineage>
</organism>
<dbReference type="EMBL" id="CM004397">
    <property type="protein sequence ID" value="OAY37621.1"/>
    <property type="molecule type" value="Genomic_DNA"/>
</dbReference>
<evidence type="ECO:0000256" key="8">
    <source>
        <dbReference type="ARBA" id="ARBA00023180"/>
    </source>
</evidence>
<dbReference type="PANTHER" id="PTHR10108">
    <property type="entry name" value="SAM-DEPENDENT METHYLTRANSFERASE"/>
    <property type="match status" value="1"/>
</dbReference>
<evidence type="ECO:0000256" key="5">
    <source>
        <dbReference type="ARBA" id="ARBA00022968"/>
    </source>
</evidence>
<sequence>MLSLCCEKKNRTMGNPNFLKNPLVKFLLAIVLFSLSYILGIHTNTLSSTSPAPSLLQNQQLSLSCLQQNSSLPDLDFGPHHRLSLPQEPFKDLPFFNFCSQNFTHYCPCHDPNREMLFSTERFFHRERHCQEPDKKLRCLIPKPIGYKKPFPWPKSRDYAWFKNVPFKKLTEFKKSQNWVRLEGDLLIFPGGGTSFTQGVRGYVEEIAGIVPLKSGSIRTVLDVGCGVASFGAFLMDYNILTMSIAPVDKHEAQVQFALERGLPAMLGILSTHRLPFPSRSFDMAHCSRCLVQWTNYGGLYLIEIDRVLRPGGYWVFSGPPISWKVRFKNWETQAQDMEKEQNKLEDLARRLCWKKVAERGHIAVWRKPTNHLHCIKKSKTWESPPFCINSDPDAGWYMKMETCITPLPNVTDIHDFSGGALLKWPKRLSAVPPRIRSEGISVRAYDKDNQLWKRRVEYYGKILESLSKGRYRNIMDMNAGIGGFAAALIQYPVWVMNVIPFDAKKNNLSIVYERGLIGTYMNWCEVFDTYPRTYDLIHAYGVFSMYMNKCNILDILVEMHRILRPEGAVIIRDDVDIIVKLQGIANRMRWESKFLHSENGPFHPEKILLIDNSKQILHPTIL</sequence>
<dbReference type="FunFam" id="3.40.50.150:FF:000076">
    <property type="entry name" value="probable methyltransferase PMT21"/>
    <property type="match status" value="1"/>
</dbReference>
<dbReference type="InterPro" id="IPR004159">
    <property type="entry name" value="Put_SAM_MeTrfase"/>
</dbReference>
<keyword evidence="2 10" id="KW-0489">Methyltransferase</keyword>
<dbReference type="GO" id="GO:0012505">
    <property type="term" value="C:endomembrane system"/>
    <property type="evidence" value="ECO:0007669"/>
    <property type="project" value="UniProtKB-SubCell"/>
</dbReference>
<comment type="similarity">
    <text evidence="1 10">Belongs to the methyltransferase superfamily.</text>
</comment>
<gene>
    <name evidence="11" type="ORF">MANES_11G115400v8</name>
</gene>
<dbReference type="EC" id="2.1.1.-" evidence="10"/>
<evidence type="ECO:0000256" key="3">
    <source>
        <dbReference type="ARBA" id="ARBA00022679"/>
    </source>
</evidence>
<dbReference type="Gramene" id="Manes.11G115400.1.v8.1">
    <property type="protein sequence ID" value="Manes.11G115400.1.v8.1.CDS"/>
    <property type="gene ID" value="Manes.11G115400.v8.1"/>
</dbReference>
<dbReference type="InterPro" id="IPR029063">
    <property type="entry name" value="SAM-dependent_MTases_sf"/>
</dbReference>
<evidence type="ECO:0000256" key="4">
    <source>
        <dbReference type="ARBA" id="ARBA00022692"/>
    </source>
</evidence>
<proteinExistence type="inferred from homology"/>
<keyword evidence="3 10" id="KW-0808">Transferase</keyword>
<protein>
    <recommendedName>
        <fullName evidence="10">Methyltransferase</fullName>
        <ecNumber evidence="10">2.1.1.-</ecNumber>
    </recommendedName>
</protein>
<evidence type="ECO:0000256" key="1">
    <source>
        <dbReference type="ARBA" id="ARBA00008361"/>
    </source>
</evidence>
<dbReference type="Gene3D" id="3.40.50.150">
    <property type="entry name" value="Vaccinia Virus protein VP39"/>
    <property type="match status" value="2"/>
</dbReference>